<evidence type="ECO:0000313" key="3">
    <source>
        <dbReference type="Proteomes" id="UP000017805"/>
    </source>
</evidence>
<dbReference type="KEGG" id="bif:N288_08755"/>
<dbReference type="PATRIC" id="fig|1367477.3.peg.1682"/>
<gene>
    <name evidence="2" type="ORF">N288_08755</name>
</gene>
<name>U5L8J2_9BACI</name>
<sequence length="48" mass="5486">MIHYVKEAAQKAPETVERHASQKIDRITPEPFKLAKGSFFKVNCIKVT</sequence>
<accession>U5L8J2</accession>
<protein>
    <submittedName>
        <fullName evidence="2">Uncharacterized protein</fullName>
    </submittedName>
</protein>
<dbReference type="Proteomes" id="UP000017805">
    <property type="component" value="Chromosome"/>
</dbReference>
<proteinExistence type="predicted"/>
<evidence type="ECO:0000313" key="2">
    <source>
        <dbReference type="EMBL" id="AGX03673.1"/>
    </source>
</evidence>
<feature type="region of interest" description="Disordered" evidence="1">
    <location>
        <begin position="1"/>
        <end position="22"/>
    </location>
</feature>
<dbReference type="HOGENOM" id="CLU_3149491_0_0_9"/>
<evidence type="ECO:0000256" key="1">
    <source>
        <dbReference type="SAM" id="MobiDB-lite"/>
    </source>
</evidence>
<dbReference type="STRING" id="1367477.N288_08755"/>
<dbReference type="AlphaFoldDB" id="U5L8J2"/>
<reference evidence="2 3" key="1">
    <citation type="submission" date="2013-07" db="EMBL/GenBank/DDBJ databases">
        <title>Complete genome sequence of Bacillus infantis NRRL B-14911 that has potential to induce cardiac disease by antigenic mimicry.</title>
        <authorList>
            <person name="Massilamany C."/>
            <person name="Smith T.P.L."/>
            <person name="Loy J.D."/>
            <person name="Barletta R."/>
            <person name="Reddy J."/>
        </authorList>
    </citation>
    <scope>NUCLEOTIDE SEQUENCE [LARGE SCALE GENOMIC DNA]</scope>
    <source>
        <strain evidence="2 3">NRRL B-14911</strain>
    </source>
</reference>
<keyword evidence="3" id="KW-1185">Reference proteome</keyword>
<dbReference type="EMBL" id="CP006643">
    <property type="protein sequence ID" value="AGX03673.1"/>
    <property type="molecule type" value="Genomic_DNA"/>
</dbReference>
<organism evidence="2 3">
    <name type="scientific">Bacillus infantis NRRL B-14911</name>
    <dbReference type="NCBI Taxonomy" id="1367477"/>
    <lineage>
        <taxon>Bacteria</taxon>
        <taxon>Bacillati</taxon>
        <taxon>Bacillota</taxon>
        <taxon>Bacilli</taxon>
        <taxon>Bacillales</taxon>
        <taxon>Bacillaceae</taxon>
        <taxon>Bacillus</taxon>
    </lineage>
</organism>